<proteinExistence type="predicted"/>
<feature type="chain" id="PRO_5016578802" description="DUF306 domain-containing protein" evidence="1">
    <location>
        <begin position="21"/>
        <end position="142"/>
    </location>
</feature>
<dbReference type="PANTHER" id="PTHR35535">
    <property type="entry name" value="HEAT SHOCK PROTEIN HSLJ"/>
    <property type="match status" value="1"/>
</dbReference>
<dbReference type="EMBL" id="PDKB01000001">
    <property type="protein sequence ID" value="RBQ30198.1"/>
    <property type="molecule type" value="Genomic_DNA"/>
</dbReference>
<sequence>MIKKSFLSILFIAVISTLFLTSCSTKQNGLENMKTLKNTKWKALVLNNVDVKNDRKVANINFEEDGRVFGNLGCNNFFSSFKEDNGKLTLAQAGSTMMMCPDMTTEHNFSSVLSNVKSYEINGKNLRFFDQNNKEIAKFIKE</sequence>
<dbReference type="Proteomes" id="UP000252669">
    <property type="component" value="Unassembled WGS sequence"/>
</dbReference>
<dbReference type="Pfam" id="PF03724">
    <property type="entry name" value="META"/>
    <property type="match status" value="1"/>
</dbReference>
<evidence type="ECO:0000313" key="4">
    <source>
        <dbReference type="Proteomes" id="UP000252669"/>
    </source>
</evidence>
<dbReference type="PANTHER" id="PTHR35535:SF1">
    <property type="entry name" value="HEAT SHOCK PROTEIN HSLJ"/>
    <property type="match status" value="1"/>
</dbReference>
<comment type="caution">
    <text evidence="3">The sequence shown here is derived from an EMBL/GenBank/DDBJ whole genome shotgun (WGS) entry which is preliminary data.</text>
</comment>
<dbReference type="PROSITE" id="PS51257">
    <property type="entry name" value="PROKAR_LIPOPROTEIN"/>
    <property type="match status" value="1"/>
</dbReference>
<keyword evidence="1" id="KW-0732">Signal</keyword>
<dbReference type="AlphaFoldDB" id="A0A366MVA5"/>
<dbReference type="InterPro" id="IPR038670">
    <property type="entry name" value="HslJ-like_sf"/>
</dbReference>
<evidence type="ECO:0000313" key="3">
    <source>
        <dbReference type="EMBL" id="RBQ30198.1"/>
    </source>
</evidence>
<feature type="domain" description="DUF306" evidence="2">
    <location>
        <begin position="34"/>
        <end position="139"/>
    </location>
</feature>
<dbReference type="Gene3D" id="2.40.128.270">
    <property type="match status" value="1"/>
</dbReference>
<accession>A0A366MVA5</accession>
<organism evidence="3 4">
    <name type="scientific">Aliarcobacter vitoriensis</name>
    <dbReference type="NCBI Taxonomy" id="2011099"/>
    <lineage>
        <taxon>Bacteria</taxon>
        <taxon>Pseudomonadati</taxon>
        <taxon>Campylobacterota</taxon>
        <taxon>Epsilonproteobacteria</taxon>
        <taxon>Campylobacterales</taxon>
        <taxon>Arcobacteraceae</taxon>
        <taxon>Aliarcobacter</taxon>
    </lineage>
</organism>
<keyword evidence="4" id="KW-1185">Reference proteome</keyword>
<dbReference type="InterPro" id="IPR053147">
    <property type="entry name" value="Hsp_HslJ-like"/>
</dbReference>
<gene>
    <name evidence="3" type="ORF">CRU91_00720</name>
</gene>
<dbReference type="InterPro" id="IPR005184">
    <property type="entry name" value="DUF306_Meta_HslJ"/>
</dbReference>
<evidence type="ECO:0000259" key="2">
    <source>
        <dbReference type="Pfam" id="PF03724"/>
    </source>
</evidence>
<evidence type="ECO:0000256" key="1">
    <source>
        <dbReference type="SAM" id="SignalP"/>
    </source>
</evidence>
<protein>
    <recommendedName>
        <fullName evidence="2">DUF306 domain-containing protein</fullName>
    </recommendedName>
</protein>
<dbReference type="OrthoDB" id="5348860at2"/>
<reference evidence="3 4" key="1">
    <citation type="submission" date="2017-10" db="EMBL/GenBank/DDBJ databases">
        <title>Genomics of the genus Arcobacter.</title>
        <authorList>
            <person name="Perez-Cataluna A."/>
            <person name="Figueras M.J."/>
        </authorList>
    </citation>
    <scope>NUCLEOTIDE SEQUENCE [LARGE SCALE GENOMIC DNA]</scope>
    <source>
        <strain evidence="3 4">CECT 9230</strain>
    </source>
</reference>
<feature type="signal peptide" evidence="1">
    <location>
        <begin position="1"/>
        <end position="20"/>
    </location>
</feature>
<name>A0A366MVA5_9BACT</name>
<dbReference type="RefSeq" id="WP_113892403.1">
    <property type="nucleotide sequence ID" value="NZ_JANJGA010000002.1"/>
</dbReference>